<evidence type="ECO:0000256" key="1">
    <source>
        <dbReference type="ARBA" id="ARBA00022679"/>
    </source>
</evidence>
<dbReference type="PANTHER" id="PTHR24421:SF61">
    <property type="entry name" value="OXYGEN SENSOR HISTIDINE KINASE NREB"/>
    <property type="match status" value="1"/>
</dbReference>
<keyword evidence="5" id="KW-0812">Transmembrane</keyword>
<organism evidence="8 9">
    <name type="scientific">Rhodococcoides corynebacterioides</name>
    <dbReference type="NCBI Taxonomy" id="53972"/>
    <lineage>
        <taxon>Bacteria</taxon>
        <taxon>Bacillati</taxon>
        <taxon>Actinomycetota</taxon>
        <taxon>Actinomycetes</taxon>
        <taxon>Mycobacteriales</taxon>
        <taxon>Nocardiaceae</taxon>
        <taxon>Rhodococcoides</taxon>
    </lineage>
</organism>
<evidence type="ECO:0000256" key="3">
    <source>
        <dbReference type="ARBA" id="ARBA00023012"/>
    </source>
</evidence>
<dbReference type="SUPFAM" id="SSF55874">
    <property type="entry name" value="ATPase domain of HSP90 chaperone/DNA topoisomerase II/histidine kinase"/>
    <property type="match status" value="1"/>
</dbReference>
<evidence type="ECO:0000313" key="9">
    <source>
        <dbReference type="Proteomes" id="UP000703038"/>
    </source>
</evidence>
<keyword evidence="1" id="KW-0808">Transferase</keyword>
<keyword evidence="5" id="KW-1133">Transmembrane helix</keyword>
<dbReference type="InterPro" id="IPR036890">
    <property type="entry name" value="HATPase_C_sf"/>
</dbReference>
<proteinExistence type="predicted"/>
<protein>
    <submittedName>
        <fullName evidence="8">Signal transduction histidine kinase</fullName>
    </submittedName>
</protein>
<dbReference type="GO" id="GO:0016301">
    <property type="term" value="F:kinase activity"/>
    <property type="evidence" value="ECO:0007669"/>
    <property type="project" value="UniProtKB-KW"/>
</dbReference>
<evidence type="ECO:0000259" key="6">
    <source>
        <dbReference type="Pfam" id="PF02518"/>
    </source>
</evidence>
<dbReference type="EMBL" id="JAFBBK010000001">
    <property type="protein sequence ID" value="MBM7416450.1"/>
    <property type="molecule type" value="Genomic_DNA"/>
</dbReference>
<evidence type="ECO:0000259" key="7">
    <source>
        <dbReference type="Pfam" id="PF19354"/>
    </source>
</evidence>
<accession>A0ABS2KXT5</accession>
<feature type="domain" description="DUF5931" evidence="7">
    <location>
        <begin position="15"/>
        <end position="153"/>
    </location>
</feature>
<sequence length="385" mass="39695">MARSTVPRADATGVAEAPLWRAAAAFRLVTVLYVVGFQLVVQDRYGEPRLSWLFVVVTVIWSGIAAIATLTTPARRPVVVADQVMTLALICSTLLVASPAWRQDHQVLPTTIWVANAVIGAAVLGGPRAGLASAAVMTAAIAVVRGTVDGELWRDSTGPVLLSVGLALGLAARTARHARSRLDEAVALAAATAERERLAREVHDGVLQVLAMVSRRGHEIGGAAAELADLAGSQEAALRALLSGSASGRTDGTADLAALVRAAVGTRAVVSAPSEAVVLRASAASELAAATLAAVDNAHRHGGFDVHVFVLVEDLGDEVMVTVRDDGAGMAPGRLDEARAEGRLGVSGSIVGRTAAIGGRARVDSRPGEGTEWELTLPRTAPTSR</sequence>
<dbReference type="PANTHER" id="PTHR24421">
    <property type="entry name" value="NITRATE/NITRITE SENSOR PROTEIN NARX-RELATED"/>
    <property type="match status" value="1"/>
</dbReference>
<feature type="transmembrane region" description="Helical" evidence="5">
    <location>
        <begin position="52"/>
        <end position="71"/>
    </location>
</feature>
<dbReference type="Proteomes" id="UP000703038">
    <property type="component" value="Unassembled WGS sequence"/>
</dbReference>
<dbReference type="Gene3D" id="3.30.565.10">
    <property type="entry name" value="Histidine kinase-like ATPase, C-terminal domain"/>
    <property type="match status" value="1"/>
</dbReference>
<evidence type="ECO:0000256" key="5">
    <source>
        <dbReference type="SAM" id="Phobius"/>
    </source>
</evidence>
<dbReference type="Pfam" id="PF02518">
    <property type="entry name" value="HATPase_c"/>
    <property type="match status" value="1"/>
</dbReference>
<evidence type="ECO:0000313" key="8">
    <source>
        <dbReference type="EMBL" id="MBM7416450.1"/>
    </source>
</evidence>
<evidence type="ECO:0000256" key="2">
    <source>
        <dbReference type="ARBA" id="ARBA00022777"/>
    </source>
</evidence>
<keyword evidence="9" id="KW-1185">Reference proteome</keyword>
<dbReference type="Pfam" id="PF19354">
    <property type="entry name" value="DUF5931"/>
    <property type="match status" value="1"/>
</dbReference>
<evidence type="ECO:0000256" key="4">
    <source>
        <dbReference type="SAM" id="MobiDB-lite"/>
    </source>
</evidence>
<comment type="caution">
    <text evidence="8">The sequence shown here is derived from an EMBL/GenBank/DDBJ whole genome shotgun (WGS) entry which is preliminary data.</text>
</comment>
<feature type="transmembrane region" description="Helical" evidence="5">
    <location>
        <begin position="83"/>
        <end position="101"/>
    </location>
</feature>
<feature type="domain" description="Histidine kinase/HSP90-like ATPase" evidence="6">
    <location>
        <begin position="289"/>
        <end position="380"/>
    </location>
</feature>
<dbReference type="CDD" id="cd00075">
    <property type="entry name" value="HATPase"/>
    <property type="match status" value="1"/>
</dbReference>
<dbReference type="InterPro" id="IPR045975">
    <property type="entry name" value="DUF5931"/>
</dbReference>
<dbReference type="NCBIfam" id="NF047322">
    <property type="entry name" value="HK_morpho_MacS"/>
    <property type="match status" value="1"/>
</dbReference>
<feature type="transmembrane region" description="Helical" evidence="5">
    <location>
        <begin position="20"/>
        <end position="40"/>
    </location>
</feature>
<feature type="region of interest" description="Disordered" evidence="4">
    <location>
        <begin position="361"/>
        <end position="385"/>
    </location>
</feature>
<dbReference type="RefSeq" id="WP_204869253.1">
    <property type="nucleotide sequence ID" value="NZ_JAFBBK010000001.1"/>
</dbReference>
<dbReference type="InterPro" id="IPR003594">
    <property type="entry name" value="HATPase_dom"/>
</dbReference>
<feature type="transmembrane region" description="Helical" evidence="5">
    <location>
        <begin position="113"/>
        <end position="144"/>
    </location>
</feature>
<name>A0ABS2KXT5_9NOCA</name>
<keyword evidence="3" id="KW-0902">Two-component regulatory system</keyword>
<gene>
    <name evidence="8" type="ORF">JOE42_003183</name>
</gene>
<dbReference type="InterPro" id="IPR050482">
    <property type="entry name" value="Sensor_HK_TwoCompSys"/>
</dbReference>
<keyword evidence="5" id="KW-0472">Membrane</keyword>
<reference evidence="8 9" key="1">
    <citation type="submission" date="2021-01" db="EMBL/GenBank/DDBJ databases">
        <title>Genomics of switchgrass bacterial isolates.</title>
        <authorList>
            <person name="Shade A."/>
        </authorList>
    </citation>
    <scope>NUCLEOTIDE SEQUENCE [LARGE SCALE GENOMIC DNA]</scope>
    <source>
        <strain evidence="8 9">PvP111</strain>
    </source>
</reference>
<keyword evidence="2 8" id="KW-0418">Kinase</keyword>